<evidence type="ECO:0000256" key="2">
    <source>
        <dbReference type="ARBA" id="ARBA00012759"/>
    </source>
</evidence>
<dbReference type="PANTHER" id="PTHR12931:SF15">
    <property type="entry name" value="UBIQUITIN THIOESTERASE OTUBAIN-LIKE"/>
    <property type="match status" value="1"/>
</dbReference>
<sequence length="601" mass="71278">MWDEQSDDEIESYVLEQSRITNYNLNDSPSQFSQQSFNITQSQHFSPQKKDNEDINSLQSQISQLNKLSCKNLKEPESNNQTTKKQDKQLNEQNSQQDQNIGNLQSLDNFISEFQNFKMKKKLQEIKTIYPNYRQIKGDGNSFFRAFSFAYFTEVLKSQDNKEFQNLLIAIKGTDFSLIQKYPNNVVDISNIEFAKLLKQLRKDKDQLQNAEQLLMQEINQNQKFDFYTVSFIKLQSYKYFQQKEDYYTAFILDETVSQVQNIYLQWGKEAEEIPIETTAVNFKFILNIHEQDQDGYKCQTFNENIINKAISQSSIPKIVDLFFWQEHYIIFSKQNQQIQNQNKIDNISVQEKQIYQDLQVNSQNFYGNKNSFDSQNQQKLEAENLKNDLNYVIEQNNSQQQSQQSKNQLLSSQTLKNLEQQYDKIQINDFMNQGDQSPKDLQFKTQSDIQNQKIEKYIQHQGYSYQQQQENEVQNDEVDENNTSNLKNQLKKLKQSNINKSDKTLLRNYNNFNEGKNKIPLLSQNEIQQLKIQNDKQNLLNKQEDNQNLTNQYDILNNKNQVMKNQVFEKYDEEEKKLPLQQLFQRSQVVGITKLLKLFI</sequence>
<keyword evidence="4" id="KW-0833">Ubl conjugation pathway</keyword>
<gene>
    <name evidence="9" type="ORF">PPERSA_11480</name>
</gene>
<evidence type="ECO:0000256" key="5">
    <source>
        <dbReference type="ARBA" id="ARBA00022801"/>
    </source>
</evidence>
<dbReference type="Gene3D" id="1.20.1300.20">
    <property type="entry name" value="Peptidase C65 Otubain, subdomain 2"/>
    <property type="match status" value="1"/>
</dbReference>
<evidence type="ECO:0000256" key="4">
    <source>
        <dbReference type="ARBA" id="ARBA00022786"/>
    </source>
</evidence>
<dbReference type="InParanoid" id="A0A0V0QWQ7"/>
<dbReference type="EC" id="3.4.19.12" evidence="2"/>
<dbReference type="InterPro" id="IPR038765">
    <property type="entry name" value="Papain-like_cys_pep_sf"/>
</dbReference>
<dbReference type="Pfam" id="PF10275">
    <property type="entry name" value="Peptidase_C65"/>
    <property type="match status" value="1"/>
</dbReference>
<dbReference type="AlphaFoldDB" id="A0A0V0QWQ7"/>
<dbReference type="PANTHER" id="PTHR12931">
    <property type="entry name" value="UBIQUITIN THIOLESTERASE PROTEIN OTUB"/>
    <property type="match status" value="1"/>
</dbReference>
<keyword evidence="6" id="KW-0788">Thiol protease</keyword>
<dbReference type="GO" id="GO:0005634">
    <property type="term" value="C:nucleus"/>
    <property type="evidence" value="ECO:0007669"/>
    <property type="project" value="TreeGrafter"/>
</dbReference>
<evidence type="ECO:0000313" key="9">
    <source>
        <dbReference type="EMBL" id="KRX06835.1"/>
    </source>
</evidence>
<dbReference type="GO" id="GO:0043130">
    <property type="term" value="F:ubiquitin binding"/>
    <property type="evidence" value="ECO:0007669"/>
    <property type="project" value="TreeGrafter"/>
</dbReference>
<proteinExistence type="predicted"/>
<organism evidence="9 10">
    <name type="scientific">Pseudocohnilembus persalinus</name>
    <name type="common">Ciliate</name>
    <dbReference type="NCBI Taxonomy" id="266149"/>
    <lineage>
        <taxon>Eukaryota</taxon>
        <taxon>Sar</taxon>
        <taxon>Alveolata</taxon>
        <taxon>Ciliophora</taxon>
        <taxon>Intramacronucleata</taxon>
        <taxon>Oligohymenophorea</taxon>
        <taxon>Scuticociliatia</taxon>
        <taxon>Philasterida</taxon>
        <taxon>Pseudocohnilembidae</taxon>
        <taxon>Pseudocohnilembus</taxon>
    </lineage>
</organism>
<dbReference type="InterPro" id="IPR042468">
    <property type="entry name" value="Peptidase_C65_otubain_sub1"/>
</dbReference>
<keyword evidence="3" id="KW-0645">Protease</keyword>
<keyword evidence="5" id="KW-0378">Hydrolase</keyword>
<reference evidence="9 10" key="1">
    <citation type="journal article" date="2015" name="Sci. Rep.">
        <title>Genome of the facultative scuticociliatosis pathogen Pseudocohnilembus persalinus provides insight into its virulence through horizontal gene transfer.</title>
        <authorList>
            <person name="Xiong J."/>
            <person name="Wang G."/>
            <person name="Cheng J."/>
            <person name="Tian M."/>
            <person name="Pan X."/>
            <person name="Warren A."/>
            <person name="Jiang C."/>
            <person name="Yuan D."/>
            <person name="Miao W."/>
        </authorList>
    </citation>
    <scope>NUCLEOTIDE SEQUENCE [LARGE SCALE GENOMIC DNA]</scope>
    <source>
        <strain evidence="9">36N120E</strain>
    </source>
</reference>
<evidence type="ECO:0000256" key="3">
    <source>
        <dbReference type="ARBA" id="ARBA00022670"/>
    </source>
</evidence>
<protein>
    <recommendedName>
        <fullName evidence="2">ubiquitinyl hydrolase 1</fullName>
        <ecNumber evidence="2">3.4.19.12</ecNumber>
    </recommendedName>
</protein>
<dbReference type="Gene3D" id="3.30.200.60">
    <property type="entry name" value="Peptidase C65 Otubain, subdomain 1"/>
    <property type="match status" value="1"/>
</dbReference>
<comment type="catalytic activity">
    <reaction evidence="1">
        <text>Thiol-dependent hydrolysis of ester, thioester, amide, peptide and isopeptide bonds formed by the C-terminal Gly of ubiquitin (a 76-residue protein attached to proteins as an intracellular targeting signal).</text>
        <dbReference type="EC" id="3.4.19.12"/>
    </reaction>
</comment>
<keyword evidence="7" id="KW-0175">Coiled coil</keyword>
<name>A0A0V0QWQ7_PSEPJ</name>
<dbReference type="CDD" id="cd22749">
    <property type="entry name" value="Otubain_C65"/>
    <property type="match status" value="1"/>
</dbReference>
<dbReference type="GO" id="GO:0006508">
    <property type="term" value="P:proteolysis"/>
    <property type="evidence" value="ECO:0007669"/>
    <property type="project" value="UniProtKB-KW"/>
</dbReference>
<feature type="region of interest" description="Disordered" evidence="8">
    <location>
        <begin position="72"/>
        <end position="98"/>
    </location>
</feature>
<comment type="caution">
    <text evidence="9">The sequence shown here is derived from an EMBL/GenBank/DDBJ whole genome shotgun (WGS) entry which is preliminary data.</text>
</comment>
<feature type="coiled-coil region" evidence="7">
    <location>
        <begin position="528"/>
        <end position="567"/>
    </location>
</feature>
<evidence type="ECO:0000313" key="10">
    <source>
        <dbReference type="Proteomes" id="UP000054937"/>
    </source>
</evidence>
<accession>A0A0V0QWQ7</accession>
<keyword evidence="10" id="KW-1185">Reference proteome</keyword>
<feature type="region of interest" description="Disordered" evidence="8">
    <location>
        <begin position="24"/>
        <end position="53"/>
    </location>
</feature>
<dbReference type="InterPro" id="IPR042467">
    <property type="entry name" value="Peptidase_C65_otubain_sub2"/>
</dbReference>
<dbReference type="OrthoDB" id="18915at2759"/>
<feature type="compositionally biased region" description="Polar residues" evidence="8">
    <location>
        <begin position="24"/>
        <end position="46"/>
    </location>
</feature>
<dbReference type="InterPro" id="IPR019400">
    <property type="entry name" value="Peptidase_C65_otubain"/>
</dbReference>
<feature type="coiled-coil region" evidence="7">
    <location>
        <begin position="191"/>
        <end position="221"/>
    </location>
</feature>
<evidence type="ECO:0000256" key="1">
    <source>
        <dbReference type="ARBA" id="ARBA00000707"/>
    </source>
</evidence>
<dbReference type="Proteomes" id="UP000054937">
    <property type="component" value="Unassembled WGS sequence"/>
</dbReference>
<evidence type="ECO:0000256" key="6">
    <source>
        <dbReference type="ARBA" id="ARBA00022807"/>
    </source>
</evidence>
<dbReference type="GO" id="GO:0004843">
    <property type="term" value="F:cysteine-type deubiquitinase activity"/>
    <property type="evidence" value="ECO:0007669"/>
    <property type="project" value="UniProtKB-EC"/>
</dbReference>
<evidence type="ECO:0000256" key="7">
    <source>
        <dbReference type="SAM" id="Coils"/>
    </source>
</evidence>
<dbReference type="SUPFAM" id="SSF54001">
    <property type="entry name" value="Cysteine proteinases"/>
    <property type="match status" value="1"/>
</dbReference>
<dbReference type="GO" id="GO:0071108">
    <property type="term" value="P:protein K48-linked deubiquitination"/>
    <property type="evidence" value="ECO:0007669"/>
    <property type="project" value="TreeGrafter"/>
</dbReference>
<evidence type="ECO:0000256" key="8">
    <source>
        <dbReference type="SAM" id="MobiDB-lite"/>
    </source>
</evidence>
<dbReference type="EMBL" id="LDAU01000091">
    <property type="protein sequence ID" value="KRX06835.1"/>
    <property type="molecule type" value="Genomic_DNA"/>
</dbReference>